<feature type="compositionally biased region" description="Basic and acidic residues" evidence="1">
    <location>
        <begin position="262"/>
        <end position="274"/>
    </location>
</feature>
<gene>
    <name evidence="3" type="ORF">RJ639_007118</name>
</gene>
<evidence type="ECO:0000313" key="4">
    <source>
        <dbReference type="Proteomes" id="UP001188597"/>
    </source>
</evidence>
<feature type="compositionally biased region" description="Polar residues" evidence="1">
    <location>
        <begin position="48"/>
        <end position="62"/>
    </location>
</feature>
<protein>
    <recommendedName>
        <fullName evidence="2">Retrotransposon gag domain-containing protein</fullName>
    </recommendedName>
</protein>
<evidence type="ECO:0000256" key="1">
    <source>
        <dbReference type="SAM" id="MobiDB-lite"/>
    </source>
</evidence>
<dbReference type="InterPro" id="IPR005162">
    <property type="entry name" value="Retrotrans_gag_dom"/>
</dbReference>
<accession>A0AA88VTN0</accession>
<evidence type="ECO:0000259" key="2">
    <source>
        <dbReference type="Pfam" id="PF03732"/>
    </source>
</evidence>
<dbReference type="PANTHER" id="PTHR33240">
    <property type="entry name" value="OS08G0508500 PROTEIN"/>
    <property type="match status" value="1"/>
</dbReference>
<dbReference type="PANTHER" id="PTHR33240:SF15">
    <property type="entry name" value="GAG-PRO-LIKE PROTEIN"/>
    <property type="match status" value="1"/>
</dbReference>
<comment type="caution">
    <text evidence="3">The sequence shown here is derived from an EMBL/GenBank/DDBJ whole genome shotgun (WGS) entry which is preliminary data.</text>
</comment>
<keyword evidence="4" id="KW-1185">Reference proteome</keyword>
<evidence type="ECO:0000313" key="3">
    <source>
        <dbReference type="EMBL" id="KAK3015246.1"/>
    </source>
</evidence>
<organism evidence="3 4">
    <name type="scientific">Escallonia herrerae</name>
    <dbReference type="NCBI Taxonomy" id="1293975"/>
    <lineage>
        <taxon>Eukaryota</taxon>
        <taxon>Viridiplantae</taxon>
        <taxon>Streptophyta</taxon>
        <taxon>Embryophyta</taxon>
        <taxon>Tracheophyta</taxon>
        <taxon>Spermatophyta</taxon>
        <taxon>Magnoliopsida</taxon>
        <taxon>eudicotyledons</taxon>
        <taxon>Gunneridae</taxon>
        <taxon>Pentapetalae</taxon>
        <taxon>asterids</taxon>
        <taxon>campanulids</taxon>
        <taxon>Escalloniales</taxon>
        <taxon>Escalloniaceae</taxon>
        <taxon>Escallonia</taxon>
    </lineage>
</organism>
<sequence>MTTIAPPIVGNQTDLMVVSHAMQQSIERLQAAIENPPLRPEPPRAPGTSKTPEQTSHNQHATQTDDEESDGERRHPRSRSHEENYSEAYSARNTYANTGGNRAERYSNAPLSLDDHSQRNRKLTSFRLLHISRCLHHLAPRSISYWAQLAESFRSNFLTSRVQRKNSSALFRIIQGLKESLKSYYARFNFEKLLINHLDPGVTFAAMARGVRPGTPLRFSLNKRPPENMSDLLDRVEKYLRAEEDSTSSHQEESHSGQKRRDRPEGKNHEELKGPRAILLKPFTPLNTTHEHILHQIKGQDILKWPKPMRGPAEKRDTQLYCHFHKDHGHTTEECKGPPNRAKAHASLEFNDSDLEGVSLPHDDALVITLRIDAFQVKRILIDTGSSTDILFEDAFLQMVISEDRVKPITSPLYGFIGASAPVRGIAPLTTVIGEAPQQATYTIDFLIVKVKSSYNGILG</sequence>
<dbReference type="Pfam" id="PF03732">
    <property type="entry name" value="Retrotrans_gag"/>
    <property type="match status" value="1"/>
</dbReference>
<dbReference type="Proteomes" id="UP001188597">
    <property type="component" value="Unassembled WGS sequence"/>
</dbReference>
<feature type="domain" description="Retrotransposon gag" evidence="2">
    <location>
        <begin position="133"/>
        <end position="210"/>
    </location>
</feature>
<dbReference type="CDD" id="cd00303">
    <property type="entry name" value="retropepsin_like"/>
    <property type="match status" value="1"/>
</dbReference>
<reference evidence="3" key="1">
    <citation type="submission" date="2022-12" db="EMBL/GenBank/DDBJ databases">
        <title>Draft genome assemblies for two species of Escallonia (Escalloniales).</title>
        <authorList>
            <person name="Chanderbali A."/>
            <person name="Dervinis C."/>
            <person name="Anghel I."/>
            <person name="Soltis D."/>
            <person name="Soltis P."/>
            <person name="Zapata F."/>
        </authorList>
    </citation>
    <scope>NUCLEOTIDE SEQUENCE</scope>
    <source>
        <strain evidence="3">UCBG64.0493</strain>
        <tissue evidence="3">Leaf</tissue>
    </source>
</reference>
<feature type="region of interest" description="Disordered" evidence="1">
    <location>
        <begin position="242"/>
        <end position="277"/>
    </location>
</feature>
<dbReference type="AlphaFoldDB" id="A0AA88VTN0"/>
<feature type="region of interest" description="Disordered" evidence="1">
    <location>
        <begin position="96"/>
        <end position="115"/>
    </location>
</feature>
<name>A0AA88VTN0_9ASTE</name>
<proteinExistence type="predicted"/>
<dbReference type="EMBL" id="JAVXUP010001159">
    <property type="protein sequence ID" value="KAK3015246.1"/>
    <property type="molecule type" value="Genomic_DNA"/>
</dbReference>
<feature type="region of interest" description="Disordered" evidence="1">
    <location>
        <begin position="27"/>
        <end position="89"/>
    </location>
</feature>